<protein>
    <submittedName>
        <fullName evidence="2">YibE/F family protein</fullName>
    </submittedName>
</protein>
<dbReference type="Proteomes" id="UP001500665">
    <property type="component" value="Unassembled WGS sequence"/>
</dbReference>
<feature type="transmembrane region" description="Helical" evidence="1">
    <location>
        <begin position="17"/>
        <end position="40"/>
    </location>
</feature>
<keyword evidence="3" id="KW-1185">Reference proteome</keyword>
<feature type="transmembrane region" description="Helical" evidence="1">
    <location>
        <begin position="200"/>
        <end position="218"/>
    </location>
</feature>
<feature type="transmembrane region" description="Helical" evidence="1">
    <location>
        <begin position="367"/>
        <end position="392"/>
    </location>
</feature>
<proteinExistence type="predicted"/>
<gene>
    <name evidence="2" type="ORF">GCM10009550_44480</name>
</gene>
<reference evidence="3" key="1">
    <citation type="journal article" date="2019" name="Int. J. Syst. Evol. Microbiol.">
        <title>The Global Catalogue of Microorganisms (GCM) 10K type strain sequencing project: providing services to taxonomists for standard genome sequencing and annotation.</title>
        <authorList>
            <consortium name="The Broad Institute Genomics Platform"/>
            <consortium name="The Broad Institute Genome Sequencing Center for Infectious Disease"/>
            <person name="Wu L."/>
            <person name="Ma J."/>
        </authorList>
    </citation>
    <scope>NUCLEOTIDE SEQUENCE [LARGE SCALE GENOMIC DNA]</scope>
    <source>
        <strain evidence="3">JCM 10696</strain>
    </source>
</reference>
<dbReference type="EMBL" id="BAAAHH010000019">
    <property type="protein sequence ID" value="GAA0957320.1"/>
    <property type="molecule type" value="Genomic_DNA"/>
</dbReference>
<dbReference type="Pfam" id="PF07907">
    <property type="entry name" value="YibE_F"/>
    <property type="match status" value="1"/>
</dbReference>
<accession>A0ABP4BZX8</accession>
<organism evidence="2 3">
    <name type="scientific">Actinocorallia libanotica</name>
    <dbReference type="NCBI Taxonomy" id="46162"/>
    <lineage>
        <taxon>Bacteria</taxon>
        <taxon>Bacillati</taxon>
        <taxon>Actinomycetota</taxon>
        <taxon>Actinomycetes</taxon>
        <taxon>Streptosporangiales</taxon>
        <taxon>Thermomonosporaceae</taxon>
        <taxon>Actinocorallia</taxon>
    </lineage>
</organism>
<feature type="transmembrane region" description="Helical" evidence="1">
    <location>
        <begin position="151"/>
        <end position="167"/>
    </location>
</feature>
<keyword evidence="1" id="KW-0472">Membrane</keyword>
<dbReference type="InterPro" id="IPR012507">
    <property type="entry name" value="YibE_F"/>
</dbReference>
<evidence type="ECO:0000256" key="1">
    <source>
        <dbReference type="SAM" id="Phobius"/>
    </source>
</evidence>
<keyword evidence="1" id="KW-0812">Transmembrane</keyword>
<comment type="caution">
    <text evidence="2">The sequence shown here is derived from an EMBL/GenBank/DDBJ whole genome shotgun (WGS) entry which is preliminary data.</text>
</comment>
<feature type="transmembrane region" description="Helical" evidence="1">
    <location>
        <begin position="325"/>
        <end position="347"/>
    </location>
</feature>
<feature type="transmembrane region" description="Helical" evidence="1">
    <location>
        <begin position="267"/>
        <end position="287"/>
    </location>
</feature>
<sequence>MGAGHHHGQDGPAPRSVVLGTLAVLVPLALATLAGLLWLWPSGTGADAEDGVRVGRIPGKVIAVELKPCPKAAPAGEAPLDLGDRSVAADPRRCGTATVQLSAGRVAQVELPSGPGSPVFGAGDDVLLLELPGGSPNGDRYQLSDHDRTDPLWIVFAAFALAVVAFGRLRGLTALLGLAITFALLTMFLLPAILEGHPPLLAAIVCAAAIILVVLYLTHGFTTTTSLAVLGTLASLALTGLLAVLALDLAHLHGITDESSLYLDASYRINTQGLLLASIIIGSLGVLDDVTVTQAATVRELARANPHYGFAALYRAAARVGRSHIASVVNTIVLAYAGASLPLLLLFQIGGQGAQQALTNPVVAQEIVRSVVGTLGLIAAVPLTTALAAFAAARSRDTVAAHGGPDGGERGMGHAREMVAHPAEGRAVGLVMPQERPGVDRGRFG</sequence>
<evidence type="ECO:0000313" key="3">
    <source>
        <dbReference type="Proteomes" id="UP001500665"/>
    </source>
</evidence>
<keyword evidence="1" id="KW-1133">Transmembrane helix</keyword>
<evidence type="ECO:0000313" key="2">
    <source>
        <dbReference type="EMBL" id="GAA0957320.1"/>
    </source>
</evidence>
<dbReference type="PANTHER" id="PTHR41771:SF1">
    <property type="entry name" value="MEMBRANE PROTEIN"/>
    <property type="match status" value="1"/>
</dbReference>
<dbReference type="PANTHER" id="PTHR41771">
    <property type="entry name" value="MEMBRANE PROTEIN-RELATED"/>
    <property type="match status" value="1"/>
</dbReference>
<feature type="transmembrane region" description="Helical" evidence="1">
    <location>
        <begin position="174"/>
        <end position="194"/>
    </location>
</feature>
<name>A0ABP4BZX8_9ACTN</name>
<feature type="transmembrane region" description="Helical" evidence="1">
    <location>
        <begin position="227"/>
        <end position="247"/>
    </location>
</feature>